<protein>
    <submittedName>
        <fullName evidence="3">Methyltransferase</fullName>
        <ecNumber evidence="3">2.1.1.181</ecNumber>
    </submittedName>
</protein>
<evidence type="ECO:0000313" key="4">
    <source>
        <dbReference type="Proteomes" id="UP001219355"/>
    </source>
</evidence>
<dbReference type="Gene3D" id="3.40.50.150">
    <property type="entry name" value="Vaccinia Virus protein VP39"/>
    <property type="match status" value="1"/>
</dbReference>
<dbReference type="EC" id="2.1.1.181" evidence="3"/>
<dbReference type="PANTHER" id="PTHR13393:SF0">
    <property type="entry name" value="RNA N6-ADENOSINE-METHYLTRANSFERASE METTL16"/>
    <property type="match status" value="1"/>
</dbReference>
<dbReference type="InterPro" id="IPR010286">
    <property type="entry name" value="METTL16/RlmF"/>
</dbReference>
<proteinExistence type="predicted"/>
<keyword evidence="1 3" id="KW-0489">Methyltransferase</keyword>
<dbReference type="GO" id="GO:0070475">
    <property type="term" value="P:rRNA base methylation"/>
    <property type="evidence" value="ECO:0007669"/>
    <property type="project" value="TreeGrafter"/>
</dbReference>
<gene>
    <name evidence="3" type="ORF">PRK78_002480</name>
</gene>
<reference evidence="3" key="1">
    <citation type="submission" date="2023-03" db="EMBL/GenBank/DDBJ databases">
        <title>Emydomyces testavorans Genome Sequence.</title>
        <authorList>
            <person name="Hoyer L."/>
        </authorList>
    </citation>
    <scope>NUCLEOTIDE SEQUENCE</scope>
    <source>
        <strain evidence="3">16-2883</strain>
    </source>
</reference>
<accession>A0AAF0DGA0</accession>
<keyword evidence="4" id="KW-1185">Reference proteome</keyword>
<dbReference type="PANTHER" id="PTHR13393">
    <property type="entry name" value="SAM-DEPENDENT METHYLTRANSFERASE"/>
    <property type="match status" value="1"/>
</dbReference>
<dbReference type="EMBL" id="CP120628">
    <property type="protein sequence ID" value="WEW57021.1"/>
    <property type="molecule type" value="Genomic_DNA"/>
</dbReference>
<keyword evidence="2 3" id="KW-0808">Transferase</keyword>
<dbReference type="Proteomes" id="UP001219355">
    <property type="component" value="Chromosome 2"/>
</dbReference>
<dbReference type="InterPro" id="IPR029063">
    <property type="entry name" value="SAM-dependent_MTases_sf"/>
</dbReference>
<sequence length="129" mass="14888">MNSARNIYRQDVDFRTLALEDPDFAKFLKINGQLDFSDPHASFRQLTKSLLKRDFKLKVEVPDDRLCPPVPNRFNYILWLQDLIDSTSSEYRDGYDPNRDVAGLDIGRGGGSQPQVYRLTPLRPVRVDT</sequence>
<dbReference type="GO" id="GO:0005634">
    <property type="term" value="C:nucleus"/>
    <property type="evidence" value="ECO:0007669"/>
    <property type="project" value="TreeGrafter"/>
</dbReference>
<evidence type="ECO:0000256" key="1">
    <source>
        <dbReference type="ARBA" id="ARBA00022603"/>
    </source>
</evidence>
<organism evidence="3 4">
    <name type="scientific">Emydomyces testavorans</name>
    <dbReference type="NCBI Taxonomy" id="2070801"/>
    <lineage>
        <taxon>Eukaryota</taxon>
        <taxon>Fungi</taxon>
        <taxon>Dikarya</taxon>
        <taxon>Ascomycota</taxon>
        <taxon>Pezizomycotina</taxon>
        <taxon>Eurotiomycetes</taxon>
        <taxon>Eurotiomycetidae</taxon>
        <taxon>Onygenales</taxon>
        <taxon>Nannizziopsiaceae</taxon>
        <taxon>Emydomyces</taxon>
    </lineage>
</organism>
<name>A0AAF0DGA0_9EURO</name>
<evidence type="ECO:0000256" key="2">
    <source>
        <dbReference type="ARBA" id="ARBA00022679"/>
    </source>
</evidence>
<dbReference type="Pfam" id="PF05971">
    <property type="entry name" value="Methyltransf_10"/>
    <property type="match status" value="1"/>
</dbReference>
<dbReference type="AlphaFoldDB" id="A0AAF0DGA0"/>
<evidence type="ECO:0000313" key="3">
    <source>
        <dbReference type="EMBL" id="WEW57021.1"/>
    </source>
</evidence>
<dbReference type="GO" id="GO:0008168">
    <property type="term" value="F:methyltransferase activity"/>
    <property type="evidence" value="ECO:0007669"/>
    <property type="project" value="UniProtKB-KW"/>
</dbReference>